<protein>
    <submittedName>
        <fullName evidence="3">CPBP family intramembrane metalloprotease</fullName>
    </submittedName>
</protein>
<keyword evidence="1" id="KW-1133">Transmembrane helix</keyword>
<evidence type="ECO:0000256" key="1">
    <source>
        <dbReference type="SAM" id="Phobius"/>
    </source>
</evidence>
<feature type="transmembrane region" description="Helical" evidence="1">
    <location>
        <begin position="109"/>
        <end position="127"/>
    </location>
</feature>
<dbReference type="GO" id="GO:0080120">
    <property type="term" value="P:CAAX-box protein maturation"/>
    <property type="evidence" value="ECO:0007669"/>
    <property type="project" value="UniProtKB-ARBA"/>
</dbReference>
<gene>
    <name evidence="3" type="ORF">NC661_00070</name>
</gene>
<dbReference type="EMBL" id="JAMQJZ010000001">
    <property type="protein sequence ID" value="MDC3418779.1"/>
    <property type="molecule type" value="Genomic_DNA"/>
</dbReference>
<evidence type="ECO:0000259" key="2">
    <source>
        <dbReference type="Pfam" id="PF02517"/>
    </source>
</evidence>
<keyword evidence="4" id="KW-1185">Reference proteome</keyword>
<feature type="transmembrane region" description="Helical" evidence="1">
    <location>
        <begin position="172"/>
        <end position="191"/>
    </location>
</feature>
<dbReference type="Proteomes" id="UP001145072">
    <property type="component" value="Unassembled WGS sequence"/>
</dbReference>
<proteinExistence type="predicted"/>
<evidence type="ECO:0000313" key="3">
    <source>
        <dbReference type="EMBL" id="MDC3418779.1"/>
    </source>
</evidence>
<keyword evidence="1" id="KW-0812">Transmembrane</keyword>
<dbReference type="GO" id="GO:0008237">
    <property type="term" value="F:metallopeptidase activity"/>
    <property type="evidence" value="ECO:0007669"/>
    <property type="project" value="UniProtKB-KW"/>
</dbReference>
<keyword evidence="1" id="KW-0472">Membrane</keyword>
<dbReference type="InterPro" id="IPR003675">
    <property type="entry name" value="Rce1/LyrA-like_dom"/>
</dbReference>
<comment type="caution">
    <text evidence="3">The sequence shown here is derived from an EMBL/GenBank/DDBJ whole genome shotgun (WGS) entry which is preliminary data.</text>
</comment>
<accession>A0A9X4AGK5</accession>
<sequence length="223" mass="26049">MKDSLFIIISSLFACALLYILTQQVEVNYLWQTLFKVFVFLLVPLFYYLKVRSLPIKKVFNFSIHPPSKIAWIFALTTFSIILIAYFTLGRFVDFNAIANEMTSKSNITPSNFIFVGLYITFGNSFLEEWFFRGFIFKNLLNFKYKRTAYVFSSILFAVYHISIFQTWFNPWLILLCLIALFSVGLIFNWLNTKNAGFINSWLVHIFADAAIIIVGLIMFNMI</sequence>
<dbReference type="RefSeq" id="WP_259870981.1">
    <property type="nucleotide sequence ID" value="NZ_JAMQJZ010000001.1"/>
</dbReference>
<reference evidence="3" key="1">
    <citation type="submission" date="2022-06" db="EMBL/GenBank/DDBJ databases">
        <title>Aquibacillus sp. a new bacterium isolated from soil saline samples.</title>
        <authorList>
            <person name="Galisteo C."/>
            <person name="De La Haba R."/>
            <person name="Sanchez-Porro C."/>
            <person name="Ventosa A."/>
        </authorList>
    </citation>
    <scope>NUCLEOTIDE SEQUENCE</scope>
    <source>
        <strain evidence="3">JCM 12387</strain>
    </source>
</reference>
<dbReference type="AlphaFoldDB" id="A0A9X4AGK5"/>
<name>A0A9X4AGK5_9BACI</name>
<feature type="transmembrane region" description="Helical" evidence="1">
    <location>
        <begin position="29"/>
        <end position="49"/>
    </location>
</feature>
<feature type="transmembrane region" description="Helical" evidence="1">
    <location>
        <begin position="148"/>
        <end position="166"/>
    </location>
</feature>
<dbReference type="PROSITE" id="PS51257">
    <property type="entry name" value="PROKAR_LIPOPROTEIN"/>
    <property type="match status" value="1"/>
</dbReference>
<feature type="transmembrane region" description="Helical" evidence="1">
    <location>
        <begin position="70"/>
        <end position="89"/>
    </location>
</feature>
<dbReference type="Pfam" id="PF02517">
    <property type="entry name" value="Rce1-like"/>
    <property type="match status" value="1"/>
</dbReference>
<feature type="domain" description="CAAX prenyl protease 2/Lysostaphin resistance protein A-like" evidence="2">
    <location>
        <begin position="111"/>
        <end position="210"/>
    </location>
</feature>
<keyword evidence="3" id="KW-0378">Hydrolase</keyword>
<dbReference type="GO" id="GO:0004175">
    <property type="term" value="F:endopeptidase activity"/>
    <property type="evidence" value="ECO:0007669"/>
    <property type="project" value="UniProtKB-ARBA"/>
</dbReference>
<feature type="transmembrane region" description="Helical" evidence="1">
    <location>
        <begin position="5"/>
        <end position="23"/>
    </location>
</feature>
<evidence type="ECO:0000313" key="4">
    <source>
        <dbReference type="Proteomes" id="UP001145072"/>
    </source>
</evidence>
<feature type="transmembrane region" description="Helical" evidence="1">
    <location>
        <begin position="203"/>
        <end position="222"/>
    </location>
</feature>
<keyword evidence="3" id="KW-0482">Metalloprotease</keyword>
<organism evidence="3 4">
    <name type="scientific">Aquibacillus koreensis</name>
    <dbReference type="NCBI Taxonomy" id="279446"/>
    <lineage>
        <taxon>Bacteria</taxon>
        <taxon>Bacillati</taxon>
        <taxon>Bacillota</taxon>
        <taxon>Bacilli</taxon>
        <taxon>Bacillales</taxon>
        <taxon>Bacillaceae</taxon>
        <taxon>Aquibacillus</taxon>
    </lineage>
</organism>
<keyword evidence="3" id="KW-0645">Protease</keyword>